<organism evidence="2 3">
    <name type="scientific">Chitinophaga japonensis</name>
    <name type="common">Flexibacter japonensis</name>
    <dbReference type="NCBI Taxonomy" id="104662"/>
    <lineage>
        <taxon>Bacteria</taxon>
        <taxon>Pseudomonadati</taxon>
        <taxon>Bacteroidota</taxon>
        <taxon>Chitinophagia</taxon>
        <taxon>Chitinophagales</taxon>
        <taxon>Chitinophagaceae</taxon>
        <taxon>Chitinophaga</taxon>
    </lineage>
</organism>
<gene>
    <name evidence="2" type="ORF">LX66_3547</name>
</gene>
<protein>
    <recommendedName>
        <fullName evidence="1">Tail spike domain-containing protein</fullName>
    </recommendedName>
</protein>
<accession>A0A562SYN7</accession>
<evidence type="ECO:0000313" key="2">
    <source>
        <dbReference type="EMBL" id="TWI86293.1"/>
    </source>
</evidence>
<keyword evidence="3" id="KW-1185">Reference proteome</keyword>
<dbReference type="Proteomes" id="UP000316778">
    <property type="component" value="Unassembled WGS sequence"/>
</dbReference>
<sequence>MISIDIKRGSDVLISIKPDSSSNQTKGIMGDNIITLQFDLSKLVPFQIGDWCTVYGENYFINKLPVVKKNSSRFYEYTLTMQSEYFDLAKVQFMFYDANNELAEGVFSLMGNPDTFIDLLIKNANRVGAGWTKGAVIGGPYQNMTFNSESCLSVLGRIAEQFGTEYFIQGKKIHLDKRQVDRGITLQVGKRKGLYQIDRQTFSDSAVITRLYAFGSDKNLPPDYRGYATRLRMTDGLLYLEKNTVQYGIIEQTQIFDDIYPHRTGKVTSVNAGDPFIFTDTSMDFDVNGQLLPGVSAKVTFNTGQLSGYTFDIASYNNSTKTFRINKNKDEKSLDVPSTLLRPAIGDEYVLVDIIMPETYITKAEADLKTAAQNLLNVVSEPQEELSVTVDPAYFRKKGYTIDIGDLIWITDGSLGINKRIRVTNTVRSFEDEYNYQLTLADAVASSPPQDWYNGIGSNSRDIAAINERMNNRSSENNFVGNVIMADIPGVNDTAGMFPLYVDGSGKVYKKI</sequence>
<comment type="caution">
    <text evidence="2">The sequence shown here is derived from an EMBL/GenBank/DDBJ whole genome shotgun (WGS) entry which is preliminary data.</text>
</comment>
<proteinExistence type="predicted"/>
<evidence type="ECO:0000259" key="1">
    <source>
        <dbReference type="Pfam" id="PF06605"/>
    </source>
</evidence>
<dbReference type="EMBL" id="VLLG01000004">
    <property type="protein sequence ID" value="TWI86293.1"/>
    <property type="molecule type" value="Genomic_DNA"/>
</dbReference>
<evidence type="ECO:0000313" key="3">
    <source>
        <dbReference type="Proteomes" id="UP000316778"/>
    </source>
</evidence>
<feature type="domain" description="Tail spike" evidence="1">
    <location>
        <begin position="112"/>
        <end position="441"/>
    </location>
</feature>
<name>A0A562SYN7_CHIJA</name>
<dbReference type="AlphaFoldDB" id="A0A562SYN7"/>
<reference evidence="2 3" key="1">
    <citation type="journal article" date="2013" name="Stand. Genomic Sci.">
        <title>Genomic Encyclopedia of Type Strains, Phase I: The one thousand microbial genomes (KMG-I) project.</title>
        <authorList>
            <person name="Kyrpides N.C."/>
            <person name="Woyke T."/>
            <person name="Eisen J.A."/>
            <person name="Garrity G."/>
            <person name="Lilburn T.G."/>
            <person name="Beck B.J."/>
            <person name="Whitman W.B."/>
            <person name="Hugenholtz P."/>
            <person name="Klenk H.P."/>
        </authorList>
    </citation>
    <scope>NUCLEOTIDE SEQUENCE [LARGE SCALE GENOMIC DNA]</scope>
    <source>
        <strain evidence="2 3">DSM 13484</strain>
    </source>
</reference>
<dbReference type="Pfam" id="PF06605">
    <property type="entry name" value="Prophage_tail"/>
    <property type="match status" value="1"/>
</dbReference>
<dbReference type="InterPro" id="IPR010572">
    <property type="entry name" value="Tail_dom"/>
</dbReference>